<sequence>MECFQLFLISWSPTDVVAPVQHIVDVVPLSSTHTICFCLHDPYTRYSSVSPRQPIFKTPAHEATEKVAAAPSPGTHNRTPPALTQATGGSSPTADHTSPHSNRLGNLFKAVTPPLLDRLSSTPPAKSCPILAKRYRIARLAEYSSTNPRRSSRLAGKPKMLPMQKCHRVLMKRLGLLRTDASLDEVLAEYVAMFNGPLPPHIIAALTSIFDLDYDDDGNGDQPPEEALLKVVGEGIADLADEVDEVTFKRYYVVCFLRYDLLFVLLHLRDDTIYMHAFDAPPHSTVITTPRLSCTCTRMRRQRQRAPHLTCAVHNFMAETNCTIACFQETKLRAMDDGLARFLSGYKLDSYAIKPARGTRVGILLMWNSNLVDINEVRLRRFSMIARVNLLHNSETFFITAVYGPTTHREKYAFLRQIKRLKPADREPWLLFGDFNMIYRACDKNNNNLNLRRMGHFRAALEHCELKEVHLQNRRFTWSNERRKPTLVRLDRFYCNENWDLGFGHHILHALSSGTSDHCPLLLTNPQGPRRPRSFKFENFWTSLPGFKDEARGICSEAKLKYLMALDVIHRLDVAQEHRDLTQAEYRLRLGLKRILLGFAVIERTRKKQASRITNIKEADANTKFFHRKINARRRKNHIHRLKKHNGWAVTHEDKESTIAEHFRHVMGWPEPRSCDLNWPVLGYTPIDLSGLDDPFTKAEIHEAIKEMPIDKAPGPDGFTGKFFKSCWDIIKNDVVAAFNTLHDSRNTHFNLLNSANVVLIPKKEGAEGIGDYRLISLVHGFGKIFSKVLAIRLRPLMQSLIPTNQSAFICGRSIHDNFMYVRNMVRKYHRTRRPILLFKLDISKAFDSVRWDYLLSLLQNRGFPPKWREWITGLLSASTSKIILNGTPGEAIKHGKGLRQGDPLSPLLFILAIDPLQRLLDKATELGAISKLRGKAVRFRTSLYADDAAIFINPNKEDVKAFTDLLGRFGHATGLCTNLQKSHVAPIRCHNLDLDDILMDTPVTRANLPMKYLGLPLTTSQLRKTDLQPLYDKSMSRIVGWRGRHIGLAGRSTLVKAVLTSQPVFLLTGLKASKESLEVLDKQRRKFLWAGREALTGGKCKINWMRTCLPTASGGLGILNLEKFARALRLRWLWHEWKSPRKAWVGSGTPCDDTDKLLFAAATTITIGNGAKISFWESAWTQGRRLKDVAPLVYAASKKKRTERFNRLRKRTNGFLTWTCQGLQAGRQT</sequence>
<dbReference type="AlphaFoldDB" id="Q01HH7"/>
<feature type="compositionally biased region" description="Polar residues" evidence="1">
    <location>
        <begin position="74"/>
        <end position="104"/>
    </location>
</feature>
<feature type="region of interest" description="Disordered" evidence="1">
    <location>
        <begin position="62"/>
        <end position="104"/>
    </location>
</feature>
<dbReference type="PANTHER" id="PTHR31635">
    <property type="entry name" value="REVERSE TRANSCRIPTASE DOMAIN-CONTAINING PROTEIN-RELATED"/>
    <property type="match status" value="1"/>
</dbReference>
<evidence type="ECO:0000256" key="1">
    <source>
        <dbReference type="SAM" id="MobiDB-lite"/>
    </source>
</evidence>
<dbReference type="Pfam" id="PF00078">
    <property type="entry name" value="RVT_1"/>
    <property type="match status" value="1"/>
</dbReference>
<dbReference type="CDD" id="cd01650">
    <property type="entry name" value="RT_nLTR_like"/>
    <property type="match status" value="1"/>
</dbReference>
<dbReference type="InterPro" id="IPR005135">
    <property type="entry name" value="Endo/exonuclease/phosphatase"/>
</dbReference>
<reference evidence="3" key="2">
    <citation type="submission" date="2004-10" db="EMBL/GenBank/DDBJ databases">
        <title>Chromosome-wide comparison between domesticated rice subspecies indica and japonica.</title>
        <authorList>
            <person name="Han B."/>
        </authorList>
    </citation>
    <scope>NUCLEOTIDE SEQUENCE</scope>
</reference>
<dbReference type="SUPFAM" id="SSF56672">
    <property type="entry name" value="DNA/RNA polymerases"/>
    <property type="match status" value="1"/>
</dbReference>
<dbReference type="Gene3D" id="3.60.10.10">
    <property type="entry name" value="Endonuclease/exonuclease/phosphatase"/>
    <property type="match status" value="1"/>
</dbReference>
<proteinExistence type="predicted"/>
<gene>
    <name evidence="3" type="primary">OSIGBa0142I02-OSIGBa0101B20.12</name>
</gene>
<dbReference type="InterPro" id="IPR000477">
    <property type="entry name" value="RT_dom"/>
</dbReference>
<evidence type="ECO:0000259" key="2">
    <source>
        <dbReference type="PROSITE" id="PS50878"/>
    </source>
</evidence>
<evidence type="ECO:0000313" key="3">
    <source>
        <dbReference type="EMBL" id="CAH67969.1"/>
    </source>
</evidence>
<reference evidence="3" key="1">
    <citation type="journal article" date="2002" name="Nature">
        <title>Sequence and analysis of rice chromosome 4.</title>
        <authorList>
            <person name="Feng Q."/>
            <person name="Zhang Y."/>
            <person name="Hao P."/>
            <person name="Wang S."/>
            <person name="Fu G."/>
            <person name="Huang Y."/>
            <person name="Li Y."/>
            <person name="Zhu J."/>
            <person name="Liu Y."/>
            <person name="Hu X."/>
            <person name="Jia P."/>
            <person name="Zhang Y."/>
            <person name="Zhao Q."/>
            <person name="Ying K."/>
            <person name="Yu S."/>
            <person name="Tang Y."/>
            <person name="Weng Q."/>
            <person name="Zhang L."/>
            <person name="Lu Y."/>
            <person name="Mu J."/>
            <person name="Lu Y."/>
            <person name="Zhang L.S."/>
            <person name="Yu Z."/>
            <person name="Fan D."/>
            <person name="Liu X."/>
            <person name="Lu T."/>
            <person name="Li C."/>
            <person name="Wu Y."/>
            <person name="Sun T."/>
            <person name="Lei H."/>
            <person name="Li T."/>
            <person name="Hu H."/>
            <person name="Guan J."/>
            <person name="Wu M."/>
            <person name="Zhang R."/>
            <person name="Zhou B."/>
            <person name="Chen Z."/>
            <person name="Chen L."/>
            <person name="Jin Z."/>
            <person name="Wang R."/>
            <person name="Yin H."/>
            <person name="Cai Z."/>
            <person name="Ren S."/>
            <person name="Lv G."/>
            <person name="Gu W."/>
            <person name="Zhu G."/>
            <person name="Tu Y."/>
            <person name="Jia J."/>
            <person name="Zhang Y."/>
            <person name="Chen J."/>
            <person name="Kang H."/>
            <person name="Chen X."/>
            <person name="Shao C."/>
            <person name="Sun Y."/>
            <person name="Hu Q."/>
            <person name="Zhang X."/>
            <person name="Zhang W."/>
            <person name="Wang L."/>
            <person name="Ding C."/>
            <person name="Sheng H."/>
            <person name="Gu J."/>
            <person name="Chen S."/>
            <person name="Ni L."/>
            <person name="Zhu F."/>
            <person name="Chen W."/>
            <person name="Lan L."/>
            <person name="Lai Y."/>
            <person name="Cheng Z."/>
            <person name="Gu M."/>
            <person name="Jiang J."/>
            <person name="Li J."/>
            <person name="Hong G."/>
            <person name="Xue Y."/>
            <person name="Han B."/>
        </authorList>
    </citation>
    <scope>NUCLEOTIDE SEQUENCE</scope>
</reference>
<organism evidence="3">
    <name type="scientific">Oryza sativa</name>
    <name type="common">Rice</name>
    <dbReference type="NCBI Taxonomy" id="4530"/>
    <lineage>
        <taxon>Eukaryota</taxon>
        <taxon>Viridiplantae</taxon>
        <taxon>Streptophyta</taxon>
        <taxon>Embryophyta</taxon>
        <taxon>Tracheophyta</taxon>
        <taxon>Spermatophyta</taxon>
        <taxon>Magnoliopsida</taxon>
        <taxon>Liliopsida</taxon>
        <taxon>Poales</taxon>
        <taxon>Poaceae</taxon>
        <taxon>BOP clade</taxon>
        <taxon>Oryzoideae</taxon>
        <taxon>Oryzeae</taxon>
        <taxon>Oryzinae</taxon>
        <taxon>Oryza</taxon>
    </lineage>
</organism>
<dbReference type="InterPro" id="IPR043502">
    <property type="entry name" value="DNA/RNA_pol_sf"/>
</dbReference>
<dbReference type="SUPFAM" id="SSF56219">
    <property type="entry name" value="DNase I-like"/>
    <property type="match status" value="1"/>
</dbReference>
<dbReference type="InterPro" id="IPR036691">
    <property type="entry name" value="Endo/exonu/phosph_ase_sf"/>
</dbReference>
<dbReference type="GO" id="GO:0003824">
    <property type="term" value="F:catalytic activity"/>
    <property type="evidence" value="ECO:0007669"/>
    <property type="project" value="InterPro"/>
</dbReference>
<protein>
    <submittedName>
        <fullName evidence="3">OSIGBa0142I02-OSIGBa0101B20.12 protein</fullName>
    </submittedName>
</protein>
<name>Q01HH7_ORYSA</name>
<dbReference type="EMBL" id="CR855235">
    <property type="protein sequence ID" value="CAH67969.1"/>
    <property type="molecule type" value="Genomic_DNA"/>
</dbReference>
<accession>Q01HH7</accession>
<dbReference type="Pfam" id="PF03372">
    <property type="entry name" value="Exo_endo_phos"/>
    <property type="match status" value="1"/>
</dbReference>
<dbReference type="PROSITE" id="PS50878">
    <property type="entry name" value="RT_POL"/>
    <property type="match status" value="1"/>
</dbReference>
<dbReference type="PANTHER" id="PTHR31635:SF196">
    <property type="entry name" value="REVERSE TRANSCRIPTASE DOMAIN-CONTAINING PROTEIN-RELATED"/>
    <property type="match status" value="1"/>
</dbReference>
<feature type="domain" description="Reverse transcriptase" evidence="2">
    <location>
        <begin position="742"/>
        <end position="1018"/>
    </location>
</feature>